<comment type="caution">
    <text evidence="1">The sequence shown here is derived from an EMBL/GenBank/DDBJ whole genome shotgun (WGS) entry which is preliminary data.</text>
</comment>
<gene>
    <name evidence="1" type="ORF">GCM10007874_64000</name>
</gene>
<evidence type="ECO:0000313" key="1">
    <source>
        <dbReference type="EMBL" id="GLS23380.1"/>
    </source>
</evidence>
<sequence length="67" mass="6702">MTIPAELAGVDTPSCLVADGGMVNSPTPLNGSAEADCISALRGGYFVPTNARFAAASSFSFSALTFG</sequence>
<dbReference type="Proteomes" id="UP001156882">
    <property type="component" value="Unassembled WGS sequence"/>
</dbReference>
<evidence type="ECO:0000313" key="2">
    <source>
        <dbReference type="Proteomes" id="UP001156882"/>
    </source>
</evidence>
<protein>
    <submittedName>
        <fullName evidence="1">Uncharacterized protein</fullName>
    </submittedName>
</protein>
<name>A0ABQ6CWJ0_9HYPH</name>
<accession>A0ABQ6CWJ0</accession>
<organism evidence="1 2">
    <name type="scientific">Labrys miyagiensis</name>
    <dbReference type="NCBI Taxonomy" id="346912"/>
    <lineage>
        <taxon>Bacteria</taxon>
        <taxon>Pseudomonadati</taxon>
        <taxon>Pseudomonadota</taxon>
        <taxon>Alphaproteobacteria</taxon>
        <taxon>Hyphomicrobiales</taxon>
        <taxon>Xanthobacteraceae</taxon>
        <taxon>Labrys</taxon>
    </lineage>
</organism>
<proteinExistence type="predicted"/>
<dbReference type="EMBL" id="BSPC01000070">
    <property type="protein sequence ID" value="GLS23380.1"/>
    <property type="molecule type" value="Genomic_DNA"/>
</dbReference>
<keyword evidence="2" id="KW-1185">Reference proteome</keyword>
<reference evidence="2" key="1">
    <citation type="journal article" date="2019" name="Int. J. Syst. Evol. Microbiol.">
        <title>The Global Catalogue of Microorganisms (GCM) 10K type strain sequencing project: providing services to taxonomists for standard genome sequencing and annotation.</title>
        <authorList>
            <consortium name="The Broad Institute Genomics Platform"/>
            <consortium name="The Broad Institute Genome Sequencing Center for Infectious Disease"/>
            <person name="Wu L."/>
            <person name="Ma J."/>
        </authorList>
    </citation>
    <scope>NUCLEOTIDE SEQUENCE [LARGE SCALE GENOMIC DNA]</scope>
    <source>
        <strain evidence="2">NBRC 101365</strain>
    </source>
</reference>